<proteinExistence type="inferred from homology"/>
<dbReference type="Pfam" id="PF13556">
    <property type="entry name" value="HTH_30"/>
    <property type="match status" value="1"/>
</dbReference>
<reference evidence="5 6" key="1">
    <citation type="submission" date="2020-03" db="EMBL/GenBank/DDBJ databases">
        <title>WGS of the type strain of Planosporangium spp.</title>
        <authorList>
            <person name="Thawai C."/>
        </authorList>
    </citation>
    <scope>NUCLEOTIDE SEQUENCE [LARGE SCALE GENOMIC DNA]</scope>
    <source>
        <strain evidence="5 6">TBRC 5610</strain>
    </source>
</reference>
<dbReference type="InterPro" id="IPR025736">
    <property type="entry name" value="PucR_C-HTH_dom"/>
</dbReference>
<feature type="domain" description="Purine catabolism PurC-like" evidence="2">
    <location>
        <begin position="8"/>
        <end position="123"/>
    </location>
</feature>
<dbReference type="InterPro" id="IPR012914">
    <property type="entry name" value="PucR_dom"/>
</dbReference>
<dbReference type="InterPro" id="IPR042070">
    <property type="entry name" value="PucR_C-HTH_sf"/>
</dbReference>
<evidence type="ECO:0008006" key="7">
    <source>
        <dbReference type="Google" id="ProtNLM"/>
    </source>
</evidence>
<dbReference type="PANTHER" id="PTHR33744:SF1">
    <property type="entry name" value="DNA-BINDING TRANSCRIPTIONAL ACTIVATOR ADER"/>
    <property type="match status" value="1"/>
</dbReference>
<dbReference type="Pfam" id="PF17853">
    <property type="entry name" value="GGDEF_2"/>
    <property type="match status" value="1"/>
</dbReference>
<name>A0ABX0XZD6_9ACTN</name>
<keyword evidence="6" id="KW-1185">Reference proteome</keyword>
<dbReference type="Pfam" id="PF07905">
    <property type="entry name" value="PucR"/>
    <property type="match status" value="1"/>
</dbReference>
<evidence type="ECO:0000259" key="4">
    <source>
        <dbReference type="Pfam" id="PF17853"/>
    </source>
</evidence>
<comment type="similarity">
    <text evidence="1">Belongs to the CdaR family.</text>
</comment>
<evidence type="ECO:0000259" key="3">
    <source>
        <dbReference type="Pfam" id="PF13556"/>
    </source>
</evidence>
<feature type="domain" description="PucR C-terminal helix-turn-helix" evidence="3">
    <location>
        <begin position="433"/>
        <end position="491"/>
    </location>
</feature>
<comment type="caution">
    <text evidence="5">The sequence shown here is derived from an EMBL/GenBank/DDBJ whole genome shotgun (WGS) entry which is preliminary data.</text>
</comment>
<feature type="domain" description="CdaR GGDEF-like" evidence="4">
    <location>
        <begin position="291"/>
        <end position="381"/>
    </location>
</feature>
<dbReference type="PANTHER" id="PTHR33744">
    <property type="entry name" value="CARBOHYDRATE DIACID REGULATOR"/>
    <property type="match status" value="1"/>
</dbReference>
<organism evidence="5 6">
    <name type="scientific">Planosporangium thailandense</name>
    <dbReference type="NCBI Taxonomy" id="765197"/>
    <lineage>
        <taxon>Bacteria</taxon>
        <taxon>Bacillati</taxon>
        <taxon>Actinomycetota</taxon>
        <taxon>Actinomycetes</taxon>
        <taxon>Micromonosporales</taxon>
        <taxon>Micromonosporaceae</taxon>
        <taxon>Planosporangium</taxon>
    </lineage>
</organism>
<gene>
    <name evidence="5" type="ORF">HC031_17220</name>
</gene>
<accession>A0ABX0XZD6</accession>
<dbReference type="RefSeq" id="WP_167926339.1">
    <property type="nucleotide sequence ID" value="NZ_JAATVY010000011.1"/>
</dbReference>
<sequence>MAITVRELVGVPSLGTRVVAGAAGLDRRISWAHVCELPEPWQWLGDGELLMTTGIGVPADAKSQADYVTELSAAGVVGIAIGDRMKSPDLHTEMFAAADSAGLPLLLTQAEVPFVALARAVANANAREEQARLATTERLYQHMRSLSQVDETPRLLAGLGVELGASLTLVSPGATIGAGGGDAASPAVAAALAQLASAQPRPGSAVIRLQDGALAVRLPGLQATTLVAVPLPGHLLDIGLVQHAAAVVSAQRSAATAGRERARRLGTSLLARMIDGSIDSAMALDELVERRLGGRRVVAVTAVDGGSDAVWADLHHRFDDAGIPNALLSRGRLHVALLPEHEEALTVLVDALPPSARVGVSGPIDRVADTRAALLQATWALHQLRDSDRRLGRYASDRQFSGFLPTTLADCEEAARRCLGPLLAYDEAKGSQLVLSLRVFLEENRSWTRAASRLYVHKQTLVYRMDRVEELTGRKLSSTSDVAELWMALQAAMAAGLHEI</sequence>
<dbReference type="Gene3D" id="1.10.10.2840">
    <property type="entry name" value="PucR C-terminal helix-turn-helix domain"/>
    <property type="match status" value="1"/>
</dbReference>
<protein>
    <recommendedName>
        <fullName evidence="7">PucR family transcriptional regulator</fullName>
    </recommendedName>
</protein>
<dbReference type="EMBL" id="JAATVY010000011">
    <property type="protein sequence ID" value="NJC71444.1"/>
    <property type="molecule type" value="Genomic_DNA"/>
</dbReference>
<evidence type="ECO:0000313" key="6">
    <source>
        <dbReference type="Proteomes" id="UP000722989"/>
    </source>
</evidence>
<evidence type="ECO:0000256" key="1">
    <source>
        <dbReference type="ARBA" id="ARBA00006754"/>
    </source>
</evidence>
<dbReference type="Proteomes" id="UP000722989">
    <property type="component" value="Unassembled WGS sequence"/>
</dbReference>
<dbReference type="InterPro" id="IPR051448">
    <property type="entry name" value="CdaR-like_regulators"/>
</dbReference>
<evidence type="ECO:0000259" key="2">
    <source>
        <dbReference type="Pfam" id="PF07905"/>
    </source>
</evidence>
<evidence type="ECO:0000313" key="5">
    <source>
        <dbReference type="EMBL" id="NJC71444.1"/>
    </source>
</evidence>
<dbReference type="InterPro" id="IPR041522">
    <property type="entry name" value="CdaR_GGDEF"/>
</dbReference>